<proteinExistence type="inferred from homology"/>
<dbReference type="InterPro" id="IPR050626">
    <property type="entry name" value="Peptidase_M16"/>
</dbReference>
<dbReference type="InterPro" id="IPR007863">
    <property type="entry name" value="Peptidase_M16_C"/>
</dbReference>
<feature type="domain" description="Peptidase M16 N-terminal" evidence="7">
    <location>
        <begin position="71"/>
        <end position="192"/>
    </location>
</feature>
<dbReference type="GO" id="GO:0006508">
    <property type="term" value="P:proteolysis"/>
    <property type="evidence" value="ECO:0007669"/>
    <property type="project" value="UniProtKB-KW"/>
</dbReference>
<keyword evidence="3 9" id="KW-0378">Hydrolase</keyword>
<evidence type="ECO:0000256" key="6">
    <source>
        <dbReference type="SAM" id="MobiDB-lite"/>
    </source>
</evidence>
<evidence type="ECO:0000259" key="8">
    <source>
        <dbReference type="Pfam" id="PF05193"/>
    </source>
</evidence>
<dbReference type="GO" id="GO:0008233">
    <property type="term" value="F:peptidase activity"/>
    <property type="evidence" value="ECO:0007669"/>
    <property type="project" value="UniProtKB-KW"/>
</dbReference>
<keyword evidence="10" id="KW-1185">Reference proteome</keyword>
<sequence length="942" mass="107753">MIIIGNNFITFSLVFAVQMLTFRYWSEVSYKLLFHILILLIPVTLKAETPADVAWDSQLTVRTLDNGFRYIAYNSETDSDPFNLRLIVHVGSVDDELRGMAHNIEHMVFRANKAYAGNTIYNYLDLLGWRTGLQVNALTRQSETQFMVRTRPDDALNLEQSIDLLANIAFNASLLDEDWQVERNVILEEMRLGDSLAGRVNELKKKVVRNNSRYADRPTIGLKEDVQNTTIEDIRAFYETFYVPANMTLIVTGNIDLKVLDSAVNETFGKQPFSPAPVRDYVELPLKEQLYIGKVQDPQGVSSIVSTGFRSPLEPYTTMEGLYQRFQIYFLRRLASRQVRQQMSFYENVDINSLSLVFEESTAQRQVLALAARTPDHDLGLKAVLTEIERLKQNGLNREAFEQLKADARQSVERNRTLVTQRNFQQWEDKITTAVMQQGILEDYEVRASRTLQWIDDLTLSELNERLNELLSADDQFIYYQVPGGIERDLPSQQQVKAFKARLPAKKLPLAQAPEPSQEADNALTEKEQEPVRIDWSSLPAASEPPPFTKKSWPETGVQQWTLDNGYSVVWLKQPTRDNKLYIRTIDNGGYLNSQNPEWMNKAAVQVWQQTDLSPVSAEHLQGWQGQNGIEWSWTHREHQLDRGAVIEADKLDKLIRLYTARQSLWQFSESDFEQLMDTLSTSIQAMSEPQEALNTLETLDHSAFKDIMRTFAQQPATLYIVGEATKAQIAGQVLPYLATLTTSKPFTMAAATPAPEGSERRVDYIHPQGKATVTINGHSTLSWKPETSFYISALNPIIQRALRNELRHRLGGVYRVQFEMQLNQNDQLTTRLEFTTNPGRVDELIAASEGVLNNLENVIASENLDRVRDDIDFAESLRMADANTWLRRLILSFKRYQSPQYLHTMQQLSQSIDAEQLTSMAEQIFPLKSQRIFIGLPVNKK</sequence>
<evidence type="ECO:0000259" key="7">
    <source>
        <dbReference type="Pfam" id="PF00675"/>
    </source>
</evidence>
<dbReference type="InterPro" id="IPR011249">
    <property type="entry name" value="Metalloenz_LuxS/M16"/>
</dbReference>
<organism evidence="9 10">
    <name type="scientific">Endozoicomonas lisbonensis</name>
    <dbReference type="NCBI Taxonomy" id="3120522"/>
    <lineage>
        <taxon>Bacteria</taxon>
        <taxon>Pseudomonadati</taxon>
        <taxon>Pseudomonadota</taxon>
        <taxon>Gammaproteobacteria</taxon>
        <taxon>Oceanospirillales</taxon>
        <taxon>Endozoicomonadaceae</taxon>
        <taxon>Endozoicomonas</taxon>
    </lineage>
</organism>
<dbReference type="InterPro" id="IPR011765">
    <property type="entry name" value="Pept_M16_N"/>
</dbReference>
<name>A0ABV2SJV0_9GAMM</name>
<feature type="domain" description="Peptidase M16 C-terminal" evidence="8">
    <location>
        <begin position="230"/>
        <end position="406"/>
    </location>
</feature>
<keyword evidence="4" id="KW-0862">Zinc</keyword>
<evidence type="ECO:0000256" key="4">
    <source>
        <dbReference type="ARBA" id="ARBA00022833"/>
    </source>
</evidence>
<comment type="similarity">
    <text evidence="1">Belongs to the peptidase M16 family.</text>
</comment>
<dbReference type="PANTHER" id="PTHR43690:SF17">
    <property type="entry name" value="PROTEIN YHJJ"/>
    <property type="match status" value="1"/>
</dbReference>
<feature type="region of interest" description="Disordered" evidence="6">
    <location>
        <begin position="507"/>
        <end position="532"/>
    </location>
</feature>
<evidence type="ECO:0000313" key="9">
    <source>
        <dbReference type="EMBL" id="MET4758031.1"/>
    </source>
</evidence>
<evidence type="ECO:0000313" key="10">
    <source>
        <dbReference type="Proteomes" id="UP001549366"/>
    </source>
</evidence>
<feature type="domain" description="Peptidase M16 C-terminal" evidence="8">
    <location>
        <begin position="717"/>
        <end position="869"/>
    </location>
</feature>
<dbReference type="EC" id="3.4.24.-" evidence="9"/>
<dbReference type="Gene3D" id="3.30.830.10">
    <property type="entry name" value="Metalloenzyme, LuxS/M16 peptidase-like"/>
    <property type="match status" value="3"/>
</dbReference>
<keyword evidence="5" id="KW-0482">Metalloprotease</keyword>
<evidence type="ECO:0000256" key="1">
    <source>
        <dbReference type="ARBA" id="ARBA00007261"/>
    </source>
</evidence>
<evidence type="ECO:0000256" key="5">
    <source>
        <dbReference type="ARBA" id="ARBA00023049"/>
    </source>
</evidence>
<dbReference type="Proteomes" id="UP001549366">
    <property type="component" value="Unassembled WGS sequence"/>
</dbReference>
<dbReference type="PANTHER" id="PTHR43690">
    <property type="entry name" value="NARDILYSIN"/>
    <property type="match status" value="1"/>
</dbReference>
<dbReference type="Pfam" id="PF00675">
    <property type="entry name" value="Peptidase_M16"/>
    <property type="match status" value="1"/>
</dbReference>
<accession>A0ABV2SJV0</accession>
<gene>
    <name evidence="9" type="ORF">V5J35_003223</name>
</gene>
<keyword evidence="2 9" id="KW-0645">Protease</keyword>
<evidence type="ECO:0000256" key="2">
    <source>
        <dbReference type="ARBA" id="ARBA00022670"/>
    </source>
</evidence>
<evidence type="ECO:0000256" key="3">
    <source>
        <dbReference type="ARBA" id="ARBA00022801"/>
    </source>
</evidence>
<protein>
    <submittedName>
        <fullName evidence="9">Zinc protease</fullName>
        <ecNumber evidence="9">3.4.24.-</ecNumber>
    </submittedName>
</protein>
<dbReference type="Pfam" id="PF05193">
    <property type="entry name" value="Peptidase_M16_C"/>
    <property type="match status" value="2"/>
</dbReference>
<reference evidence="9 10" key="1">
    <citation type="submission" date="2024-06" db="EMBL/GenBank/DDBJ databases">
        <title>Genomic Encyclopedia of Type Strains, Phase V (KMG-V): Genome sequencing to study the core and pangenomes of soil and plant-associated prokaryotes.</title>
        <authorList>
            <person name="Whitman W."/>
        </authorList>
    </citation>
    <scope>NUCLEOTIDE SEQUENCE [LARGE SCALE GENOMIC DNA]</scope>
    <source>
        <strain evidence="9 10">NE40</strain>
    </source>
</reference>
<dbReference type="EMBL" id="JBEWTB010000002">
    <property type="protein sequence ID" value="MET4758031.1"/>
    <property type="molecule type" value="Genomic_DNA"/>
</dbReference>
<dbReference type="SUPFAM" id="SSF63411">
    <property type="entry name" value="LuxS/MPP-like metallohydrolase"/>
    <property type="match status" value="3"/>
</dbReference>
<comment type="caution">
    <text evidence="9">The sequence shown here is derived from an EMBL/GenBank/DDBJ whole genome shotgun (WGS) entry which is preliminary data.</text>
</comment>